<sequence length="90" mass="9981">MPFTSILMVLVLNLCLGYLSHRFDRTGYVHRDNDSLRVIMLALQTLFINLTEDYCPALPVSGVGAGREPRGYRSVEDLIQLSSPAPACPN</sequence>
<name>A0AAE1E5J4_9GAST</name>
<reference evidence="2" key="1">
    <citation type="journal article" date="2023" name="G3 (Bethesda)">
        <title>A reference genome for the long-term kleptoplast-retaining sea slug Elysia crispata morphotype clarki.</title>
        <authorList>
            <person name="Eastman K.E."/>
            <person name="Pendleton A.L."/>
            <person name="Shaikh M.A."/>
            <person name="Suttiyut T."/>
            <person name="Ogas R."/>
            <person name="Tomko P."/>
            <person name="Gavelis G."/>
            <person name="Widhalm J.R."/>
            <person name="Wisecaver J.H."/>
        </authorList>
    </citation>
    <scope>NUCLEOTIDE SEQUENCE</scope>
    <source>
        <strain evidence="2">ECLA1</strain>
    </source>
</reference>
<dbReference type="EMBL" id="JAWDGP010001077">
    <property type="protein sequence ID" value="KAK3795194.1"/>
    <property type="molecule type" value="Genomic_DNA"/>
</dbReference>
<keyword evidence="3" id="KW-1185">Reference proteome</keyword>
<feature type="signal peptide" evidence="1">
    <location>
        <begin position="1"/>
        <end position="17"/>
    </location>
</feature>
<organism evidence="2 3">
    <name type="scientific">Elysia crispata</name>
    <name type="common">lettuce slug</name>
    <dbReference type="NCBI Taxonomy" id="231223"/>
    <lineage>
        <taxon>Eukaryota</taxon>
        <taxon>Metazoa</taxon>
        <taxon>Spiralia</taxon>
        <taxon>Lophotrochozoa</taxon>
        <taxon>Mollusca</taxon>
        <taxon>Gastropoda</taxon>
        <taxon>Heterobranchia</taxon>
        <taxon>Euthyneura</taxon>
        <taxon>Panpulmonata</taxon>
        <taxon>Sacoglossa</taxon>
        <taxon>Placobranchoidea</taxon>
        <taxon>Plakobranchidae</taxon>
        <taxon>Elysia</taxon>
    </lineage>
</organism>
<dbReference type="Proteomes" id="UP001283361">
    <property type="component" value="Unassembled WGS sequence"/>
</dbReference>
<evidence type="ECO:0000313" key="3">
    <source>
        <dbReference type="Proteomes" id="UP001283361"/>
    </source>
</evidence>
<feature type="chain" id="PRO_5042227887" evidence="1">
    <location>
        <begin position="18"/>
        <end position="90"/>
    </location>
</feature>
<accession>A0AAE1E5J4</accession>
<keyword evidence="1" id="KW-0732">Signal</keyword>
<comment type="caution">
    <text evidence="2">The sequence shown here is derived from an EMBL/GenBank/DDBJ whole genome shotgun (WGS) entry which is preliminary data.</text>
</comment>
<evidence type="ECO:0000256" key="1">
    <source>
        <dbReference type="SAM" id="SignalP"/>
    </source>
</evidence>
<gene>
    <name evidence="2" type="ORF">RRG08_056257</name>
</gene>
<dbReference type="AlphaFoldDB" id="A0AAE1E5J4"/>
<evidence type="ECO:0000313" key="2">
    <source>
        <dbReference type="EMBL" id="KAK3795194.1"/>
    </source>
</evidence>
<proteinExistence type="predicted"/>
<protein>
    <submittedName>
        <fullName evidence="2">Uncharacterized protein</fullName>
    </submittedName>
</protein>